<proteinExistence type="predicted"/>
<accession>A0A7G2F1S1</accession>
<name>A0A7G2F1S1_ARATH</name>
<gene>
    <name evidence="1" type="ORF">AT9943_LOCUS16059</name>
</gene>
<reference evidence="1 2" key="1">
    <citation type="submission" date="2020-09" db="EMBL/GenBank/DDBJ databases">
        <authorList>
            <person name="Ashkenazy H."/>
        </authorList>
    </citation>
    <scope>NUCLEOTIDE SEQUENCE [LARGE SCALE GENOMIC DNA]</scope>
    <source>
        <strain evidence="2">cv. Cdm-0</strain>
    </source>
</reference>
<dbReference type="AlphaFoldDB" id="A0A7G2F1S1"/>
<dbReference type="Proteomes" id="UP000516314">
    <property type="component" value="Chromosome 4"/>
</dbReference>
<evidence type="ECO:0000313" key="2">
    <source>
        <dbReference type="Proteomes" id="UP000516314"/>
    </source>
</evidence>
<protein>
    <submittedName>
        <fullName evidence="1">(thale cress) hypothetical protein</fullName>
    </submittedName>
</protein>
<sequence>MTERSNELWPRLINRSGLRQRNYELGMLHESNLPFRS</sequence>
<evidence type="ECO:0000313" key="1">
    <source>
        <dbReference type="EMBL" id="CAD5328410.1"/>
    </source>
</evidence>
<organism evidence="1 2">
    <name type="scientific">Arabidopsis thaliana</name>
    <name type="common">Mouse-ear cress</name>
    <dbReference type="NCBI Taxonomy" id="3702"/>
    <lineage>
        <taxon>Eukaryota</taxon>
        <taxon>Viridiplantae</taxon>
        <taxon>Streptophyta</taxon>
        <taxon>Embryophyta</taxon>
        <taxon>Tracheophyta</taxon>
        <taxon>Spermatophyta</taxon>
        <taxon>Magnoliopsida</taxon>
        <taxon>eudicotyledons</taxon>
        <taxon>Gunneridae</taxon>
        <taxon>Pentapetalae</taxon>
        <taxon>rosids</taxon>
        <taxon>malvids</taxon>
        <taxon>Brassicales</taxon>
        <taxon>Brassicaceae</taxon>
        <taxon>Camelineae</taxon>
        <taxon>Arabidopsis</taxon>
    </lineage>
</organism>
<dbReference type="EMBL" id="LR881469">
    <property type="protein sequence ID" value="CAD5328410.1"/>
    <property type="molecule type" value="Genomic_DNA"/>
</dbReference>